<dbReference type="InterPro" id="IPR014710">
    <property type="entry name" value="RmlC-like_jellyroll"/>
</dbReference>
<dbReference type="Gene3D" id="2.60.120.10">
    <property type="entry name" value="Jelly Rolls"/>
    <property type="match status" value="1"/>
</dbReference>
<proteinExistence type="predicted"/>
<evidence type="ECO:0000313" key="1">
    <source>
        <dbReference type="EMBL" id="CUO64180.1"/>
    </source>
</evidence>
<evidence type="ECO:0008006" key="3">
    <source>
        <dbReference type="Google" id="ProtNLM"/>
    </source>
</evidence>
<evidence type="ECO:0000313" key="2">
    <source>
        <dbReference type="Proteomes" id="UP000095544"/>
    </source>
</evidence>
<dbReference type="RefSeq" id="WP_025655806.1">
    <property type="nucleotide sequence ID" value="NZ_BQNQ01000001.1"/>
</dbReference>
<dbReference type="STRING" id="39482.ERS852491_02825"/>
<dbReference type="SUPFAM" id="SSF51182">
    <property type="entry name" value="RmlC-like cupins"/>
    <property type="match status" value="1"/>
</dbReference>
<dbReference type="Proteomes" id="UP000095544">
    <property type="component" value="Unassembled WGS sequence"/>
</dbReference>
<protein>
    <recommendedName>
        <fullName evidence="3">Mannose-6-phosphate isomerase</fullName>
    </recommendedName>
</protein>
<organism evidence="1 2">
    <name type="scientific">Faecalicatena contorta</name>
    <dbReference type="NCBI Taxonomy" id="39482"/>
    <lineage>
        <taxon>Bacteria</taxon>
        <taxon>Bacillati</taxon>
        <taxon>Bacillota</taxon>
        <taxon>Clostridia</taxon>
        <taxon>Lachnospirales</taxon>
        <taxon>Lachnospiraceae</taxon>
        <taxon>Faecalicatena</taxon>
    </lineage>
</organism>
<name>A0A174GTH2_9FIRM</name>
<sequence>MTEKELIIKSSEELDERLREAKKSGNLVVKDATEDEAVIRKTFEAGEGILRLFPAFVPRRFGKAGRRLKLHPDDYFAFGMARGSITERWFASTIAAQNGELSKADEGMSYVSVSYDSDEKFALRDAVKVLGKELVGEELMGRYNGWPMYSKFFDNENPLFHHVHLMFEDAARVGKLGKPECYYFPKQLNNYFGEAGYTYFGFDPDVTPEEVKERIRHFGDDDTRITELSRAYRIELGTGWYTPAGVIHAPASVLTYEPQWNSDVNSVYENIVSGEVYPPEMLDEECPADRQGDIDYIFSLLDWEKNVDPHYRKHYFRPPVTASRTEDYTENWITYANEYIAAKELTVYPGRTVTIKDGAAYGCIFIQGHGKIGGYDAEAAALLRFGQQSTDEFFVSEDAAGRGVTITNLSRVEPLVLLKHFGPNHPDVPRSVCG</sequence>
<dbReference type="AlphaFoldDB" id="A0A174GTH2"/>
<accession>A0A174GTH2</accession>
<gene>
    <name evidence="1" type="ORF">ERS852491_02825</name>
</gene>
<reference evidence="1 2" key="1">
    <citation type="submission" date="2015-09" db="EMBL/GenBank/DDBJ databases">
        <authorList>
            <consortium name="Pathogen Informatics"/>
        </authorList>
    </citation>
    <scope>NUCLEOTIDE SEQUENCE [LARGE SCALE GENOMIC DNA]</scope>
    <source>
        <strain evidence="1 2">2789STDY5834876</strain>
    </source>
</reference>
<dbReference type="InterPro" id="IPR011051">
    <property type="entry name" value="RmlC_Cupin_sf"/>
</dbReference>
<dbReference type="EMBL" id="CYZU01000026">
    <property type="protein sequence ID" value="CUO64180.1"/>
    <property type="molecule type" value="Genomic_DNA"/>
</dbReference>
<dbReference type="GeneID" id="93335977"/>